<dbReference type="InterPro" id="IPR022454">
    <property type="entry name" value="CHP03883_F420-assoc"/>
</dbReference>
<evidence type="ECO:0000313" key="3">
    <source>
        <dbReference type="Proteomes" id="UP000718281"/>
    </source>
</evidence>
<keyword evidence="2" id="KW-0482">Metalloprotease</keyword>
<dbReference type="EMBL" id="JADIXZ010000001">
    <property type="protein sequence ID" value="MBK6299901.1"/>
    <property type="molecule type" value="Genomic_DNA"/>
</dbReference>
<keyword evidence="2" id="KW-0378">Hydrolase</keyword>
<accession>A0A935CEE9</accession>
<sequence>MHGPRWTGSERRSRPAGAVDHEGIPAVSDQPVDRPSNHPGDAPGPFIDWDFARVTAARLAAPGPKVNAGEAAGVVAGLRQAALAAHDPVAETSRLTSPPGSAPVLIVDRAGWASANIDSMRELIDPVVAKMAAGMPSQSGEGMAAVGGKITGAETGALLAFFSSKILGQYDLAPSGQPRLLLVAPNIVSAEREMGVSPRDFRLWVAMHEETHRVQFTAVPWLREHMIERSRTLALELAPTPSEFAERVQQIAQGLPGAFRPGSTGLAEVFLTPEQKGKIAEITAVMSLLEGHADVIMDDVGPSVIPTVAEIREKFTQRRAGLGQLDRLIRRLLGLEAKMRQYADGAVFVRAVVDRVGIDGFNAVWTSPQTLPTAAEMADPQAWVARVHG</sequence>
<comment type="caution">
    <text evidence="2">The sequence shown here is derived from an EMBL/GenBank/DDBJ whole genome shotgun (WGS) entry which is preliminary data.</text>
</comment>
<keyword evidence="2" id="KW-0645">Protease</keyword>
<dbReference type="PANTHER" id="PTHR39420">
    <property type="match status" value="1"/>
</dbReference>
<reference evidence="2 3" key="1">
    <citation type="submission" date="2020-10" db="EMBL/GenBank/DDBJ databases">
        <title>Connecting structure to function with the recovery of over 1000 high-quality activated sludge metagenome-assembled genomes encoding full-length rRNA genes using long-read sequencing.</title>
        <authorList>
            <person name="Singleton C.M."/>
            <person name="Petriglieri F."/>
            <person name="Kristensen J.M."/>
            <person name="Kirkegaard R.H."/>
            <person name="Michaelsen T.Y."/>
            <person name="Andersen M.H."/>
            <person name="Karst S.M."/>
            <person name="Dueholm M.S."/>
            <person name="Nielsen P.H."/>
            <person name="Albertsen M."/>
        </authorList>
    </citation>
    <scope>NUCLEOTIDE SEQUENCE [LARGE SCALE GENOMIC DNA]</scope>
    <source>
        <strain evidence="2">AalE_18-Q3-R2-46_BAT3C.188</strain>
    </source>
</reference>
<dbReference type="InterPro" id="IPR018766">
    <property type="entry name" value="Zinicin_2"/>
</dbReference>
<organism evidence="2 3">
    <name type="scientific">Candidatus Phosphoribacter hodrii</name>
    <dbReference type="NCBI Taxonomy" id="2953743"/>
    <lineage>
        <taxon>Bacteria</taxon>
        <taxon>Bacillati</taxon>
        <taxon>Actinomycetota</taxon>
        <taxon>Actinomycetes</taxon>
        <taxon>Micrococcales</taxon>
        <taxon>Dermatophilaceae</taxon>
        <taxon>Candidatus Phosphoribacter</taxon>
    </lineage>
</organism>
<name>A0A935CEE9_9MICO</name>
<feature type="region of interest" description="Disordered" evidence="1">
    <location>
        <begin position="1"/>
        <end position="43"/>
    </location>
</feature>
<dbReference type="AlphaFoldDB" id="A0A935CEE9"/>
<dbReference type="Pfam" id="PF10103">
    <property type="entry name" value="Zincin_2"/>
    <property type="match status" value="1"/>
</dbReference>
<dbReference type="NCBIfam" id="TIGR03624">
    <property type="entry name" value="putative hydrolase"/>
    <property type="match status" value="1"/>
</dbReference>
<proteinExistence type="predicted"/>
<protein>
    <submittedName>
        <fullName evidence="2">Zinc-dependent metalloprotease</fullName>
    </submittedName>
</protein>
<evidence type="ECO:0000256" key="1">
    <source>
        <dbReference type="SAM" id="MobiDB-lite"/>
    </source>
</evidence>
<dbReference type="NCBIfam" id="TIGR03883">
    <property type="entry name" value="DUF2342_F420"/>
    <property type="match status" value="1"/>
</dbReference>
<dbReference type="InterPro" id="IPR042271">
    <property type="entry name" value="Zinicin_2_N"/>
</dbReference>
<gene>
    <name evidence="2" type="ORF">IPF40_02210</name>
</gene>
<dbReference type="Gene3D" id="1.20.150.30">
    <property type="entry name" value="Zincin-like metallopeptidase, N-terminal domain"/>
    <property type="match status" value="1"/>
</dbReference>
<dbReference type="SUPFAM" id="SSF55486">
    <property type="entry name" value="Metalloproteases ('zincins'), catalytic domain"/>
    <property type="match status" value="1"/>
</dbReference>
<dbReference type="PANTHER" id="PTHR39420:SF1">
    <property type="entry name" value="HYDROLASE"/>
    <property type="match status" value="1"/>
</dbReference>
<evidence type="ECO:0000313" key="2">
    <source>
        <dbReference type="EMBL" id="MBK6299901.1"/>
    </source>
</evidence>
<dbReference type="Proteomes" id="UP000718281">
    <property type="component" value="Unassembled WGS sequence"/>
</dbReference>
<dbReference type="GO" id="GO:0008237">
    <property type="term" value="F:metallopeptidase activity"/>
    <property type="evidence" value="ECO:0007669"/>
    <property type="project" value="UniProtKB-KW"/>
</dbReference>
<feature type="compositionally biased region" description="Basic and acidic residues" evidence="1">
    <location>
        <begin position="8"/>
        <end position="23"/>
    </location>
</feature>